<dbReference type="Proteomes" id="UP000284416">
    <property type="component" value="Unassembled WGS sequence"/>
</dbReference>
<dbReference type="SMART" id="SM01208">
    <property type="entry name" value="G5"/>
    <property type="match status" value="1"/>
</dbReference>
<name>A0A417YU47_9BACI</name>
<keyword evidence="1" id="KW-0732">Signal</keyword>
<dbReference type="Gene3D" id="2.20.230.10">
    <property type="entry name" value="Resuscitation-promoting factor rpfb"/>
    <property type="match status" value="1"/>
</dbReference>
<dbReference type="InterPro" id="IPR052913">
    <property type="entry name" value="Glycopeptide_resist_protein"/>
</dbReference>
<protein>
    <recommendedName>
        <fullName evidence="4">G5 domain-containing protein</fullName>
    </recommendedName>
</protein>
<evidence type="ECO:0000256" key="3">
    <source>
        <dbReference type="SAM" id="Phobius"/>
    </source>
</evidence>
<reference evidence="5 6" key="1">
    <citation type="journal article" date="2017" name="Int. J. Syst. Evol. Microbiol.">
        <title>Bacillus notoginsengisoli sp. nov., a novel bacterium isolated from the rhizosphere of Panax notoginseng.</title>
        <authorList>
            <person name="Zhang M.Y."/>
            <person name="Cheng J."/>
            <person name="Cai Y."/>
            <person name="Zhang T.Y."/>
            <person name="Wu Y.Y."/>
            <person name="Manikprabhu D."/>
            <person name="Li W.J."/>
            <person name="Zhang Y.X."/>
        </authorList>
    </citation>
    <scope>NUCLEOTIDE SEQUENCE [LARGE SCALE GENOMIC DNA]</scope>
    <source>
        <strain evidence="5 6">JCM 30743</strain>
    </source>
</reference>
<feature type="transmembrane region" description="Helical" evidence="3">
    <location>
        <begin position="7"/>
        <end position="27"/>
    </location>
</feature>
<sequence length="464" mass="50051">MRKNQQFLKVFIVLILSTAYVFGFSHFGAKAFGTLFAGDETYSRGTAVGGVNLEGKSAREALELIKAASTDWYANTTLKLHYKEKTIDLETEQFAFDPEGTISGLVDGRQNAIKVNLDESVLVEWIGRISPPLIGEEINLKDLTAKLAEPAAMLKVGSFTVGLVEFMPNKTNDEGIVSTGTVEVKEPSSDLELAVKEFDSIKLEGGAEFSFNRFIKENELGNMAETSLSMMASAAYIAILKTNFTILERNISKELPEFAKLGSEAFVSHVTGKDFVFANPNDNSYELAFAYSGGKLTASISGTKFLYEYKTVADGEEVFKPKTIKQFSPLLKTGQVNITEEGKEGAIIKIYREIYTLGNLLDTEAISEDYYPPVHKVEVHALPAEPTSDGQAPADGQNTGGTPAENSGEPPVNPVGPGTSDNGNAGTDVNKAPEARQPGTKQGENSGTADDDGGLWGKPNEVPK</sequence>
<feature type="compositionally biased region" description="Polar residues" evidence="2">
    <location>
        <begin position="439"/>
        <end position="448"/>
    </location>
</feature>
<keyword evidence="3" id="KW-0472">Membrane</keyword>
<gene>
    <name evidence="5" type="ORF">D1B31_10625</name>
</gene>
<comment type="caution">
    <text evidence="5">The sequence shown here is derived from an EMBL/GenBank/DDBJ whole genome shotgun (WGS) entry which is preliminary data.</text>
</comment>
<evidence type="ECO:0000256" key="1">
    <source>
        <dbReference type="ARBA" id="ARBA00022729"/>
    </source>
</evidence>
<accession>A0A417YU47</accession>
<organism evidence="5 6">
    <name type="scientific">Neobacillus notoginsengisoli</name>
    <dbReference type="NCBI Taxonomy" id="1578198"/>
    <lineage>
        <taxon>Bacteria</taxon>
        <taxon>Bacillati</taxon>
        <taxon>Bacillota</taxon>
        <taxon>Bacilli</taxon>
        <taxon>Bacillales</taxon>
        <taxon>Bacillaceae</taxon>
        <taxon>Neobacillus</taxon>
    </lineage>
</organism>
<feature type="domain" description="G5" evidence="4">
    <location>
        <begin position="307"/>
        <end position="383"/>
    </location>
</feature>
<keyword evidence="3" id="KW-1133">Transmembrane helix</keyword>
<keyword evidence="3" id="KW-0812">Transmembrane</keyword>
<dbReference type="OrthoDB" id="2691125at2"/>
<proteinExistence type="predicted"/>
<feature type="compositionally biased region" description="Polar residues" evidence="2">
    <location>
        <begin position="396"/>
        <end position="405"/>
    </location>
</feature>
<evidence type="ECO:0000313" key="5">
    <source>
        <dbReference type="EMBL" id="RHW40645.1"/>
    </source>
</evidence>
<dbReference type="PANTHER" id="PTHR35788:SF1">
    <property type="entry name" value="EXPORTED PROTEIN"/>
    <property type="match status" value="1"/>
</dbReference>
<dbReference type="PANTHER" id="PTHR35788">
    <property type="entry name" value="EXPORTED PROTEIN-RELATED"/>
    <property type="match status" value="1"/>
</dbReference>
<dbReference type="AlphaFoldDB" id="A0A417YU47"/>
<evidence type="ECO:0000256" key="2">
    <source>
        <dbReference type="SAM" id="MobiDB-lite"/>
    </source>
</evidence>
<evidence type="ECO:0000259" key="4">
    <source>
        <dbReference type="SMART" id="SM01208"/>
    </source>
</evidence>
<dbReference type="InterPro" id="IPR011098">
    <property type="entry name" value="G5_dom"/>
</dbReference>
<dbReference type="EMBL" id="QWEG01000006">
    <property type="protein sequence ID" value="RHW40645.1"/>
    <property type="molecule type" value="Genomic_DNA"/>
</dbReference>
<dbReference type="RefSeq" id="WP_118920762.1">
    <property type="nucleotide sequence ID" value="NZ_QWEG01000006.1"/>
</dbReference>
<feature type="region of interest" description="Disordered" evidence="2">
    <location>
        <begin position="385"/>
        <end position="464"/>
    </location>
</feature>
<evidence type="ECO:0000313" key="6">
    <source>
        <dbReference type="Proteomes" id="UP000284416"/>
    </source>
</evidence>
<keyword evidence="6" id="KW-1185">Reference proteome</keyword>